<dbReference type="CDD" id="cd01143">
    <property type="entry name" value="YvrC"/>
    <property type="match status" value="1"/>
</dbReference>
<dbReference type="Proteomes" id="UP000217083">
    <property type="component" value="Unassembled WGS sequence"/>
</dbReference>
<feature type="domain" description="Fe/B12 periplasmic-binding" evidence="4">
    <location>
        <begin position="61"/>
        <end position="305"/>
    </location>
</feature>
<evidence type="ECO:0000313" key="6">
    <source>
        <dbReference type="Proteomes" id="UP000217083"/>
    </source>
</evidence>
<dbReference type="EMBL" id="NPIA01000003">
    <property type="protein sequence ID" value="OZM57161.1"/>
    <property type="molecule type" value="Genomic_DNA"/>
</dbReference>
<dbReference type="InterPro" id="IPR054828">
    <property type="entry name" value="Vit_B12_bind_prot"/>
</dbReference>
<dbReference type="GO" id="GO:0071281">
    <property type="term" value="P:cellular response to iron ion"/>
    <property type="evidence" value="ECO:0007669"/>
    <property type="project" value="TreeGrafter"/>
</dbReference>
<evidence type="ECO:0000313" key="5">
    <source>
        <dbReference type="EMBL" id="OZM57161.1"/>
    </source>
</evidence>
<name>A0A263BTU2_9BACI</name>
<organism evidence="5 6">
    <name type="scientific">Lottiidibacillus patelloidae</name>
    <dbReference type="NCBI Taxonomy" id="2670334"/>
    <lineage>
        <taxon>Bacteria</taxon>
        <taxon>Bacillati</taxon>
        <taxon>Bacillota</taxon>
        <taxon>Bacilli</taxon>
        <taxon>Bacillales</taxon>
        <taxon>Bacillaceae</taxon>
        <taxon>Lottiidibacillus</taxon>
    </lineage>
</organism>
<evidence type="ECO:0000256" key="3">
    <source>
        <dbReference type="SAM" id="SignalP"/>
    </source>
</evidence>
<evidence type="ECO:0000256" key="2">
    <source>
        <dbReference type="ARBA" id="ARBA00022729"/>
    </source>
</evidence>
<feature type="signal peptide" evidence="3">
    <location>
        <begin position="1"/>
        <end position="23"/>
    </location>
</feature>
<evidence type="ECO:0000259" key="4">
    <source>
        <dbReference type="PROSITE" id="PS50983"/>
    </source>
</evidence>
<reference evidence="6" key="1">
    <citation type="submission" date="2017-08" db="EMBL/GenBank/DDBJ databases">
        <authorList>
            <person name="Huang Z."/>
        </authorList>
    </citation>
    <scope>NUCLEOTIDE SEQUENCE [LARGE SCALE GENOMIC DNA]</scope>
    <source>
        <strain evidence="6">SA5d-4</strain>
    </source>
</reference>
<dbReference type="PANTHER" id="PTHR30535:SF34">
    <property type="entry name" value="MOLYBDATE-BINDING PROTEIN MOLA"/>
    <property type="match status" value="1"/>
</dbReference>
<dbReference type="InterPro" id="IPR002491">
    <property type="entry name" value="ABC_transptr_periplasmic_BD"/>
</dbReference>
<dbReference type="SUPFAM" id="SSF53807">
    <property type="entry name" value="Helical backbone' metal receptor"/>
    <property type="match status" value="1"/>
</dbReference>
<evidence type="ECO:0000256" key="1">
    <source>
        <dbReference type="ARBA" id="ARBA00008814"/>
    </source>
</evidence>
<comment type="similarity">
    <text evidence="1">Belongs to the bacterial solute-binding protein 8 family.</text>
</comment>
<dbReference type="PANTHER" id="PTHR30535">
    <property type="entry name" value="VITAMIN B12-BINDING PROTEIN"/>
    <property type="match status" value="1"/>
</dbReference>
<dbReference type="InterPro" id="IPR050902">
    <property type="entry name" value="ABC_Transporter_SBP"/>
</dbReference>
<dbReference type="PROSITE" id="PS50983">
    <property type="entry name" value="FE_B12_PBP"/>
    <property type="match status" value="1"/>
</dbReference>
<sequence>MKNKLFKLFFLLSILVLVVGCQTKDGQNVKSPGANDEESAFPVSVSDINGNEIVISKKPERIISLIPSNTEIAYALGLGDKIIAVTENDTFPDEVKEKDTIGGFQLNFEKIISLNPDLILAHGLNGDIEQLKNAGLNVIVVNNFESSFEDVYASINLIAKATGKEQEGKAIIKDMTDRIDVIRQKAKQVTAIKNVWVEIDPTLYTTGQGTFLNEMLVMIEAKNIAGNEQGWPQFSEETIINSNPDIIIATYVGATETIHNRSAWNNINAIKNNEIYEVNADLFSRAGPRLIEGVEKLAALIYPETFTK</sequence>
<keyword evidence="6" id="KW-1185">Reference proteome</keyword>
<proteinExistence type="inferred from homology"/>
<dbReference type="NCBIfam" id="NF038402">
    <property type="entry name" value="TroA_like"/>
    <property type="match status" value="1"/>
</dbReference>
<dbReference type="AlphaFoldDB" id="A0A263BTU2"/>
<dbReference type="PROSITE" id="PS51257">
    <property type="entry name" value="PROKAR_LIPOPROTEIN"/>
    <property type="match status" value="1"/>
</dbReference>
<accession>A0A263BTU2</accession>
<gene>
    <name evidence="5" type="ORF">CIB95_06740</name>
</gene>
<dbReference type="Gene3D" id="3.40.50.1980">
    <property type="entry name" value="Nitrogenase molybdenum iron protein domain"/>
    <property type="match status" value="2"/>
</dbReference>
<protein>
    <recommendedName>
        <fullName evidence="4">Fe/B12 periplasmic-binding domain-containing protein</fullName>
    </recommendedName>
</protein>
<keyword evidence="2 3" id="KW-0732">Signal</keyword>
<feature type="chain" id="PRO_5038873060" description="Fe/B12 periplasmic-binding domain-containing protein" evidence="3">
    <location>
        <begin position="24"/>
        <end position="308"/>
    </location>
</feature>
<dbReference type="Pfam" id="PF01497">
    <property type="entry name" value="Peripla_BP_2"/>
    <property type="match status" value="1"/>
</dbReference>
<dbReference type="RefSeq" id="WP_094923578.1">
    <property type="nucleotide sequence ID" value="NZ_NPIA01000003.1"/>
</dbReference>
<comment type="caution">
    <text evidence="5">The sequence shown here is derived from an EMBL/GenBank/DDBJ whole genome shotgun (WGS) entry which is preliminary data.</text>
</comment>
<reference evidence="5 6" key="2">
    <citation type="submission" date="2017-09" db="EMBL/GenBank/DDBJ databases">
        <title>Bacillus patelloidae sp. nov., isolated from the intestinal tract of a marine limpet.</title>
        <authorList>
            <person name="Liu R."/>
            <person name="Dong C."/>
            <person name="Shao Z."/>
        </authorList>
    </citation>
    <scope>NUCLEOTIDE SEQUENCE [LARGE SCALE GENOMIC DNA]</scope>
    <source>
        <strain evidence="5 6">SA5d-4</strain>
    </source>
</reference>